<reference evidence="2" key="1">
    <citation type="journal article" date="2012" name="Science">
        <title>The Paleozoic origin of enzymatic lignin decomposition reconstructed from 31 fungal genomes.</title>
        <authorList>
            <person name="Floudas D."/>
            <person name="Binder M."/>
            <person name="Riley R."/>
            <person name="Barry K."/>
            <person name="Blanchette R.A."/>
            <person name="Henrissat B."/>
            <person name="Martinez A.T."/>
            <person name="Otillar R."/>
            <person name="Spatafora J.W."/>
            <person name="Yadav J.S."/>
            <person name="Aerts A."/>
            <person name="Benoit I."/>
            <person name="Boyd A."/>
            <person name="Carlson A."/>
            <person name="Copeland A."/>
            <person name="Coutinho P.M."/>
            <person name="de Vries R.P."/>
            <person name="Ferreira P."/>
            <person name="Findley K."/>
            <person name="Foster B."/>
            <person name="Gaskell J."/>
            <person name="Glotzer D."/>
            <person name="Gorecki P."/>
            <person name="Heitman J."/>
            <person name="Hesse C."/>
            <person name="Hori C."/>
            <person name="Igarashi K."/>
            <person name="Jurgens J.A."/>
            <person name="Kallen N."/>
            <person name="Kersten P."/>
            <person name="Kohler A."/>
            <person name="Kuees U."/>
            <person name="Kumar T.K.A."/>
            <person name="Kuo A."/>
            <person name="LaButti K."/>
            <person name="Larrondo L.F."/>
            <person name="Lindquist E."/>
            <person name="Ling A."/>
            <person name="Lombard V."/>
            <person name="Lucas S."/>
            <person name="Lundell T."/>
            <person name="Martin R."/>
            <person name="McLaughlin D.J."/>
            <person name="Morgenstern I."/>
            <person name="Morin E."/>
            <person name="Murat C."/>
            <person name="Nagy L.G."/>
            <person name="Nolan M."/>
            <person name="Ohm R.A."/>
            <person name="Patyshakuliyeva A."/>
            <person name="Rokas A."/>
            <person name="Ruiz-Duenas F.J."/>
            <person name="Sabat G."/>
            <person name="Salamov A."/>
            <person name="Samejima M."/>
            <person name="Schmutz J."/>
            <person name="Slot J.C."/>
            <person name="St John F."/>
            <person name="Stenlid J."/>
            <person name="Sun H."/>
            <person name="Sun S."/>
            <person name="Syed K."/>
            <person name="Tsang A."/>
            <person name="Wiebenga A."/>
            <person name="Young D."/>
            <person name="Pisabarro A."/>
            <person name="Eastwood D.C."/>
            <person name="Martin F."/>
            <person name="Cullen D."/>
            <person name="Grigoriev I.V."/>
            <person name="Hibbett D.S."/>
        </authorList>
    </citation>
    <scope>NUCLEOTIDE SEQUENCE [LARGE SCALE GENOMIC DNA]</scope>
    <source>
        <strain evidence="2">RWD-64-598 SS2</strain>
    </source>
</reference>
<dbReference type="EMBL" id="JH711573">
    <property type="protein sequence ID" value="EIW86902.1"/>
    <property type="molecule type" value="Genomic_DNA"/>
</dbReference>
<keyword evidence="2" id="KW-1185">Reference proteome</keyword>
<dbReference type="OrthoDB" id="2626014at2759"/>
<evidence type="ECO:0000313" key="2">
    <source>
        <dbReference type="Proteomes" id="UP000053558"/>
    </source>
</evidence>
<dbReference type="RefSeq" id="XP_007763562.1">
    <property type="nucleotide sequence ID" value="XM_007765372.1"/>
</dbReference>
<dbReference type="OMA" id="MQIIVMF"/>
<protein>
    <submittedName>
        <fullName evidence="1">Uncharacterized protein</fullName>
    </submittedName>
</protein>
<organism evidence="1 2">
    <name type="scientific">Coniophora puteana (strain RWD-64-598)</name>
    <name type="common">Brown rot fungus</name>
    <dbReference type="NCBI Taxonomy" id="741705"/>
    <lineage>
        <taxon>Eukaryota</taxon>
        <taxon>Fungi</taxon>
        <taxon>Dikarya</taxon>
        <taxon>Basidiomycota</taxon>
        <taxon>Agaricomycotina</taxon>
        <taxon>Agaricomycetes</taxon>
        <taxon>Agaricomycetidae</taxon>
        <taxon>Boletales</taxon>
        <taxon>Coniophorineae</taxon>
        <taxon>Coniophoraceae</taxon>
        <taxon>Coniophora</taxon>
    </lineage>
</organism>
<accession>A0A5M3N635</accession>
<comment type="caution">
    <text evidence="1">The sequence shown here is derived from an EMBL/GenBank/DDBJ whole genome shotgun (WGS) entry which is preliminary data.</text>
</comment>
<dbReference type="GeneID" id="19211725"/>
<evidence type="ECO:0000313" key="1">
    <source>
        <dbReference type="EMBL" id="EIW86902.1"/>
    </source>
</evidence>
<proteinExistence type="predicted"/>
<gene>
    <name evidence="1" type="ORF">CONPUDRAFT_95906</name>
</gene>
<dbReference type="AlphaFoldDB" id="A0A5M3N635"/>
<name>A0A5M3N635_CONPW</name>
<dbReference type="KEGG" id="cput:CONPUDRAFT_95906"/>
<sequence>MDYTAKNAETVDVGGDYDYSGYQWFKDAPERPEPPPQAEPYTPGPGVILQNESFVFALRAAPSVLYSRFKAYGQLGVLAWCSEFAELIDNLKECGFKGNMFLTTRQQALATCADILRLRLDVRMQIVVLYLSSQVARLRRFLDGGEHLWDDYPTPDFPLDYRDYRAHVVA</sequence>
<dbReference type="Proteomes" id="UP000053558">
    <property type="component" value="Unassembled WGS sequence"/>
</dbReference>